<dbReference type="PANTHER" id="PTHR45228">
    <property type="entry name" value="CYCLIC DI-GMP PHOSPHODIESTERASE TM_0186-RELATED"/>
    <property type="match status" value="1"/>
</dbReference>
<dbReference type="InterPro" id="IPR003607">
    <property type="entry name" value="HD/PDEase_dom"/>
</dbReference>
<evidence type="ECO:0000259" key="3">
    <source>
        <dbReference type="PROSITE" id="PS51832"/>
    </source>
</evidence>
<dbReference type="Gene3D" id="3.40.50.2300">
    <property type="match status" value="1"/>
</dbReference>
<dbReference type="CDD" id="cd00077">
    <property type="entry name" value="HDc"/>
    <property type="match status" value="1"/>
</dbReference>
<comment type="caution">
    <text evidence="4">The sequence shown here is derived from an EMBL/GenBank/DDBJ whole genome shotgun (WGS) entry which is preliminary data.</text>
</comment>
<name>A0A2G6MRA6_9BACT</name>
<dbReference type="PROSITE" id="PS51832">
    <property type="entry name" value="HD_GYP"/>
    <property type="match status" value="1"/>
</dbReference>
<reference evidence="4 5" key="1">
    <citation type="submission" date="2017-10" db="EMBL/GenBank/DDBJ databases">
        <title>Novel microbial diversity and functional potential in the marine mammal oral microbiome.</title>
        <authorList>
            <person name="Dudek N.K."/>
            <person name="Sun C.L."/>
            <person name="Burstein D."/>
            <person name="Kantor R.S."/>
            <person name="Aliaga Goltsman D.S."/>
            <person name="Bik E.M."/>
            <person name="Thomas B.C."/>
            <person name="Banfield J.F."/>
            <person name="Relman D.A."/>
        </authorList>
    </citation>
    <scope>NUCLEOTIDE SEQUENCE [LARGE SCALE GENOMIC DNA]</scope>
    <source>
        <strain evidence="4">DOLJORAL78_47_202</strain>
    </source>
</reference>
<dbReference type="InterPro" id="IPR037522">
    <property type="entry name" value="HD_GYP_dom"/>
</dbReference>
<organism evidence="4 5">
    <name type="scientific">Desulfobacter postgatei</name>
    <dbReference type="NCBI Taxonomy" id="2293"/>
    <lineage>
        <taxon>Bacteria</taxon>
        <taxon>Pseudomonadati</taxon>
        <taxon>Thermodesulfobacteriota</taxon>
        <taxon>Desulfobacteria</taxon>
        <taxon>Desulfobacterales</taxon>
        <taxon>Desulfobacteraceae</taxon>
        <taxon>Desulfobacter</taxon>
    </lineage>
</organism>
<feature type="domain" description="Response regulatory" evidence="2">
    <location>
        <begin position="11"/>
        <end position="126"/>
    </location>
</feature>
<dbReference type="Pfam" id="PF13487">
    <property type="entry name" value="HD_5"/>
    <property type="match status" value="1"/>
</dbReference>
<feature type="domain" description="HD-GYP" evidence="3">
    <location>
        <begin position="153"/>
        <end position="363"/>
    </location>
</feature>
<evidence type="ECO:0000256" key="1">
    <source>
        <dbReference type="PROSITE-ProRule" id="PRU00169"/>
    </source>
</evidence>
<dbReference type="GO" id="GO:0000160">
    <property type="term" value="P:phosphorelay signal transduction system"/>
    <property type="evidence" value="ECO:0007669"/>
    <property type="project" value="InterPro"/>
</dbReference>
<evidence type="ECO:0000259" key="2">
    <source>
        <dbReference type="PROSITE" id="PS50110"/>
    </source>
</evidence>
<dbReference type="InterPro" id="IPR001789">
    <property type="entry name" value="Sig_transdc_resp-reg_receiver"/>
</dbReference>
<dbReference type="AlphaFoldDB" id="A0A2G6MRA6"/>
<dbReference type="InterPro" id="IPR052020">
    <property type="entry name" value="Cyclic_di-GMP/3'3'-cGAMP_PDE"/>
</dbReference>
<evidence type="ECO:0000313" key="5">
    <source>
        <dbReference type="Proteomes" id="UP000231203"/>
    </source>
</evidence>
<dbReference type="SUPFAM" id="SSF52172">
    <property type="entry name" value="CheY-like"/>
    <property type="match status" value="1"/>
</dbReference>
<proteinExistence type="predicted"/>
<dbReference type="PROSITE" id="PS50110">
    <property type="entry name" value="RESPONSE_REGULATORY"/>
    <property type="match status" value="1"/>
</dbReference>
<dbReference type="SMART" id="SM00471">
    <property type="entry name" value="HDc"/>
    <property type="match status" value="1"/>
</dbReference>
<dbReference type="Gene3D" id="1.10.3210.10">
    <property type="entry name" value="Hypothetical protein af1432"/>
    <property type="match status" value="1"/>
</dbReference>
<keyword evidence="1" id="KW-0597">Phosphoprotein</keyword>
<dbReference type="SUPFAM" id="SSF109604">
    <property type="entry name" value="HD-domain/PDEase-like"/>
    <property type="match status" value="1"/>
</dbReference>
<dbReference type="Proteomes" id="UP000231203">
    <property type="component" value="Unassembled WGS sequence"/>
</dbReference>
<dbReference type="SMART" id="SM00448">
    <property type="entry name" value="REC"/>
    <property type="match status" value="1"/>
</dbReference>
<sequence>MVMEEDLSRCSILAVDDTKLNLNVLVNVLGDQYAISVALDGESALRYLEENMPDLILLDIMMPGIDGIEVLRRLKNSDRTRDIPVLMLTALSETEQKAKCFESGVVDYIQKPFDVNELQARVKTHLSLALARKTLKEQNQNLEELVEQRTRELLVTQQATIESMAALAEYRDPETGQHINRVKGYVELLAKMLSKHALFAAQLPLSTINLFIRSAPLHDIGKVGVRDEILLKAGALTDEEFTEMKRHTEYGAQVIRAVQKKVGAVPFLNVAREMAYSHHEKWNGTGYPAGLSGKNIPLSARIMALADVYDALISRRVYKPPFTHSNAVEIILEESGKSFDPDIVEVFSRCTEKFRDIALNFAESEEQCDTLHK</sequence>
<dbReference type="Pfam" id="PF00072">
    <property type="entry name" value="Response_reg"/>
    <property type="match status" value="1"/>
</dbReference>
<evidence type="ECO:0000313" key="4">
    <source>
        <dbReference type="EMBL" id="PIE62614.1"/>
    </source>
</evidence>
<gene>
    <name evidence="4" type="ORF">CSA25_04235</name>
</gene>
<feature type="modified residue" description="4-aspartylphosphate" evidence="1">
    <location>
        <position position="59"/>
    </location>
</feature>
<dbReference type="EMBL" id="PDTI01000036">
    <property type="protein sequence ID" value="PIE62614.1"/>
    <property type="molecule type" value="Genomic_DNA"/>
</dbReference>
<dbReference type="PANTHER" id="PTHR45228:SF5">
    <property type="entry name" value="CYCLIC DI-GMP PHOSPHODIESTERASE VC_1348-RELATED"/>
    <property type="match status" value="1"/>
</dbReference>
<accession>A0A2G6MRA6</accession>
<protein>
    <submittedName>
        <fullName evidence="4">Two-component system response regulator</fullName>
    </submittedName>
</protein>
<dbReference type="InterPro" id="IPR011006">
    <property type="entry name" value="CheY-like_superfamily"/>
</dbReference>